<dbReference type="PROSITE" id="PS51332">
    <property type="entry name" value="B12_BINDING"/>
    <property type="match status" value="1"/>
</dbReference>
<evidence type="ECO:0000313" key="3">
    <source>
        <dbReference type="Proteomes" id="UP001210720"/>
    </source>
</evidence>
<keyword evidence="3" id="KW-1185">Reference proteome</keyword>
<dbReference type="EMBL" id="JAQIOY010000001">
    <property type="protein sequence ID" value="MDA7423564.1"/>
    <property type="molecule type" value="Genomic_DNA"/>
</dbReference>
<dbReference type="Proteomes" id="UP001210720">
    <property type="component" value="Unassembled WGS sequence"/>
</dbReference>
<feature type="domain" description="B12-binding" evidence="1">
    <location>
        <begin position="145"/>
        <end position="271"/>
    </location>
</feature>
<accession>A0ABT4XNN1</accession>
<comment type="caution">
    <text evidence="2">The sequence shown here is derived from an EMBL/GenBank/DDBJ whole genome shotgun (WGS) entry which is preliminary data.</text>
</comment>
<dbReference type="CDD" id="cd02065">
    <property type="entry name" value="B12-binding_like"/>
    <property type="match status" value="1"/>
</dbReference>
<dbReference type="InterPro" id="IPR006158">
    <property type="entry name" value="Cobalamin-bd"/>
</dbReference>
<reference evidence="2 3" key="1">
    <citation type="submission" date="2023-01" db="EMBL/GenBank/DDBJ databases">
        <title>Thalassococcus onchidii sp. nov., isolated from a marine invertebrate from the South China Sea.</title>
        <authorList>
            <person name="Xu S."/>
            <person name="Liu Z."/>
            <person name="Xu Y."/>
        </authorList>
    </citation>
    <scope>NUCLEOTIDE SEQUENCE [LARGE SCALE GENOMIC DNA]</scope>
    <source>
        <strain evidence="2 3">KCTC 32084</strain>
    </source>
</reference>
<proteinExistence type="predicted"/>
<dbReference type="SUPFAM" id="SSF52242">
    <property type="entry name" value="Cobalamin (vitamin B12)-binding domain"/>
    <property type="match status" value="1"/>
</dbReference>
<evidence type="ECO:0000313" key="2">
    <source>
        <dbReference type="EMBL" id="MDA7423564.1"/>
    </source>
</evidence>
<dbReference type="InterPro" id="IPR036724">
    <property type="entry name" value="Cobalamin-bd_sf"/>
</dbReference>
<dbReference type="Pfam" id="PF02310">
    <property type="entry name" value="B12-binding"/>
    <property type="match status" value="1"/>
</dbReference>
<sequence length="275" mass="29883">MIDMPIPVRAIDSDAHGQAPSGLPEAALMVLAQEVILRLARWAQEAASRRAALSPSVACDIDALCDALTGIDPGAAKVIIMDAHERGASHEELCLYHIGEAARRLGELWDEDRLSYHGMAVAAGRILHLLKDLRDLAPPFDPRGTRSALFATVPGEMHVLGVTMAADLFREDGWEIDLKLDKSEAELSDLVQRGGYAIVGLSASSLDRVRALARVVVELRLISPKILIFVGGYIAKLEPDIAIRVGADGAAWEMERCKGQLEHMHEQLPEIMGYS</sequence>
<evidence type="ECO:0000259" key="1">
    <source>
        <dbReference type="PROSITE" id="PS51332"/>
    </source>
</evidence>
<dbReference type="RefSeq" id="WP_271430910.1">
    <property type="nucleotide sequence ID" value="NZ_JAQIOY010000001.1"/>
</dbReference>
<dbReference type="Gene3D" id="3.40.50.280">
    <property type="entry name" value="Cobalamin-binding domain"/>
    <property type="match status" value="1"/>
</dbReference>
<name>A0ABT4XNN1_9RHOB</name>
<gene>
    <name evidence="2" type="ORF">PFY00_02380</name>
</gene>
<organism evidence="2 3">
    <name type="scientific">Thalassococcus lentus</name>
    <dbReference type="NCBI Taxonomy" id="1210524"/>
    <lineage>
        <taxon>Bacteria</taxon>
        <taxon>Pseudomonadati</taxon>
        <taxon>Pseudomonadota</taxon>
        <taxon>Alphaproteobacteria</taxon>
        <taxon>Rhodobacterales</taxon>
        <taxon>Roseobacteraceae</taxon>
        <taxon>Thalassococcus</taxon>
    </lineage>
</organism>
<protein>
    <submittedName>
        <fullName evidence="2">Cobalamin B12-binding domain-containing protein</fullName>
    </submittedName>
</protein>